<keyword evidence="7" id="KW-0573">Peptidoglycan synthesis</keyword>
<evidence type="ECO:0000259" key="12">
    <source>
        <dbReference type="Pfam" id="PF08245"/>
    </source>
</evidence>
<dbReference type="GO" id="GO:0005524">
    <property type="term" value="F:ATP binding"/>
    <property type="evidence" value="ECO:0007669"/>
    <property type="project" value="UniProtKB-KW"/>
</dbReference>
<dbReference type="NCBIfam" id="TIGR01143">
    <property type="entry name" value="murF"/>
    <property type="match status" value="1"/>
</dbReference>
<dbReference type="InterPro" id="IPR005863">
    <property type="entry name" value="UDP-N-AcMur_synth"/>
</dbReference>
<dbReference type="Gene3D" id="3.90.190.20">
    <property type="entry name" value="Mur ligase, C-terminal domain"/>
    <property type="match status" value="1"/>
</dbReference>
<evidence type="ECO:0000256" key="5">
    <source>
        <dbReference type="ARBA" id="ARBA00022840"/>
    </source>
</evidence>
<dbReference type="Proteomes" id="UP000626092">
    <property type="component" value="Unassembled WGS sequence"/>
</dbReference>
<evidence type="ECO:0000256" key="2">
    <source>
        <dbReference type="ARBA" id="ARBA00022598"/>
    </source>
</evidence>
<evidence type="ECO:0000256" key="1">
    <source>
        <dbReference type="ARBA" id="ARBA00022490"/>
    </source>
</evidence>
<evidence type="ECO:0000313" key="14">
    <source>
        <dbReference type="Proteomes" id="UP000626092"/>
    </source>
</evidence>
<dbReference type="GO" id="GO:0008360">
    <property type="term" value="P:regulation of cell shape"/>
    <property type="evidence" value="ECO:0007669"/>
    <property type="project" value="UniProtKB-KW"/>
</dbReference>
<comment type="caution">
    <text evidence="13">The sequence shown here is derived from an EMBL/GenBank/DDBJ whole genome shotgun (WGS) entry which is preliminary data.</text>
</comment>
<keyword evidence="3" id="KW-0132">Cell division</keyword>
<organism evidence="13 14">
    <name type="scientific">Rhododendron simsii</name>
    <name type="common">Sims's rhododendron</name>
    <dbReference type="NCBI Taxonomy" id="118357"/>
    <lineage>
        <taxon>Eukaryota</taxon>
        <taxon>Viridiplantae</taxon>
        <taxon>Streptophyta</taxon>
        <taxon>Embryophyta</taxon>
        <taxon>Tracheophyta</taxon>
        <taxon>Spermatophyta</taxon>
        <taxon>Magnoliopsida</taxon>
        <taxon>eudicotyledons</taxon>
        <taxon>Gunneridae</taxon>
        <taxon>Pentapetalae</taxon>
        <taxon>asterids</taxon>
        <taxon>Ericales</taxon>
        <taxon>Ericaceae</taxon>
        <taxon>Ericoideae</taxon>
        <taxon>Rhodoreae</taxon>
        <taxon>Rhododendron</taxon>
    </lineage>
</organism>
<gene>
    <name evidence="13" type="ORF">RHSIM_RhsimUnG0103100</name>
</gene>
<evidence type="ECO:0000256" key="4">
    <source>
        <dbReference type="ARBA" id="ARBA00022741"/>
    </source>
</evidence>
<dbReference type="Gene3D" id="3.40.1390.10">
    <property type="entry name" value="MurE/MurF, N-terminal domain"/>
    <property type="match status" value="1"/>
</dbReference>
<dbReference type="InterPro" id="IPR013221">
    <property type="entry name" value="Mur_ligase_cen"/>
</dbReference>
<dbReference type="GO" id="GO:0071555">
    <property type="term" value="P:cell wall organization"/>
    <property type="evidence" value="ECO:0007669"/>
    <property type="project" value="UniProtKB-KW"/>
</dbReference>
<dbReference type="SUPFAM" id="SSF63418">
    <property type="entry name" value="MurE/MurF N-terminal domain"/>
    <property type="match status" value="1"/>
</dbReference>
<keyword evidence="8" id="KW-0131">Cell cycle</keyword>
<evidence type="ECO:0000256" key="9">
    <source>
        <dbReference type="ARBA" id="ARBA00023316"/>
    </source>
</evidence>
<evidence type="ECO:0000313" key="13">
    <source>
        <dbReference type="EMBL" id="KAF7113908.1"/>
    </source>
</evidence>
<proteinExistence type="inferred from homology"/>
<evidence type="ECO:0000256" key="8">
    <source>
        <dbReference type="ARBA" id="ARBA00023306"/>
    </source>
</evidence>
<evidence type="ECO:0000259" key="11">
    <source>
        <dbReference type="Pfam" id="PF02875"/>
    </source>
</evidence>
<dbReference type="InterPro" id="IPR035911">
    <property type="entry name" value="MurE/MurF_N"/>
</dbReference>
<keyword evidence="14" id="KW-1185">Reference proteome</keyword>
<evidence type="ECO:0000256" key="6">
    <source>
        <dbReference type="ARBA" id="ARBA00022960"/>
    </source>
</evidence>
<dbReference type="InterPro" id="IPR051046">
    <property type="entry name" value="MurCDEF_CellWall_CoF430Synth"/>
</dbReference>
<sequence length="536" mass="58051">MNASVATTIHSFPHPLLLPTTTELHLFGRNSRPSTSAKLLSILFHPPPPPPTPQVFLVSTKLITQIPPSNPPPPPWTVSEISDAVNGRIIKWGPPGTISTDTRTLQPGQWFFAITGERFDAHDFITPDLSSKGCVGVIGNWVCNNWDKGFVQVEGNTVIWLEKMGSYARNRFHGCLIGVTGSVGKTTTRTMMALALERLGSVHQSCGNWNNRIGVALSLIGIPRNTEMVVLELGMSEKGEILELARTCRPSVRVILNVGASHLENFGSLEEVSMAKGEILREAKPGDVCVLNADDPLVMSLPIPAGVQRVLFGQRTDSNVRLVLAESTNGGLGVRVVLERNNETVEFVISSPGLHLAMSACAAAAVATVLGVPLPQVGKRLARFHSVHMRLELEVAANGIQVINDVYNANPVSTKAAFDTLKGISCKGKRVAILGDMLELGLTEIESHEMTLRYCCSAGFDIVALVGKRFLAAAENLDLVKERHVLHADNSETIVPEIVKRLNHNDVVLVKGSRAMQMEKVVDAITSLSSNFMLPF</sequence>
<name>A0A834L2K9_RHOSS</name>
<dbReference type="GO" id="GO:0047480">
    <property type="term" value="F:UDP-N-acetylmuramoyl-tripeptide-D-alanyl-D-alanine ligase activity"/>
    <property type="evidence" value="ECO:0007669"/>
    <property type="project" value="InterPro"/>
</dbReference>
<evidence type="ECO:0000256" key="10">
    <source>
        <dbReference type="ARBA" id="ARBA00031461"/>
    </source>
</evidence>
<keyword evidence="1" id="KW-0963">Cytoplasm</keyword>
<keyword evidence="6" id="KW-0133">Cell shape</keyword>
<dbReference type="InterPro" id="IPR004101">
    <property type="entry name" value="Mur_ligase_C"/>
</dbReference>
<accession>A0A834L2K9</accession>
<reference evidence="13" key="1">
    <citation type="submission" date="2019-11" db="EMBL/GenBank/DDBJ databases">
        <authorList>
            <person name="Liu Y."/>
            <person name="Hou J."/>
            <person name="Li T.-Q."/>
            <person name="Guan C.-H."/>
            <person name="Wu X."/>
            <person name="Wu H.-Z."/>
            <person name="Ling F."/>
            <person name="Zhang R."/>
            <person name="Shi X.-G."/>
            <person name="Ren J.-P."/>
            <person name="Chen E.-F."/>
            <person name="Sun J.-M."/>
        </authorList>
    </citation>
    <scope>NUCLEOTIDE SEQUENCE</scope>
    <source>
        <strain evidence="13">Adult_tree_wgs_1</strain>
        <tissue evidence="13">Leaves</tissue>
    </source>
</reference>
<dbReference type="SUPFAM" id="SSF53244">
    <property type="entry name" value="MurD-like peptide ligases, peptide-binding domain"/>
    <property type="match status" value="1"/>
</dbReference>
<dbReference type="GO" id="GO:0051301">
    <property type="term" value="P:cell division"/>
    <property type="evidence" value="ECO:0007669"/>
    <property type="project" value="UniProtKB-KW"/>
</dbReference>
<keyword evidence="9" id="KW-0961">Cell wall biogenesis/degradation</keyword>
<feature type="domain" description="Mur ligase central" evidence="12">
    <location>
        <begin position="179"/>
        <end position="367"/>
    </location>
</feature>
<dbReference type="AlphaFoldDB" id="A0A834L2K9"/>
<dbReference type="Pfam" id="PF08245">
    <property type="entry name" value="Mur_ligase_M"/>
    <property type="match status" value="1"/>
</dbReference>
<feature type="domain" description="Mur ligase C-terminal" evidence="11">
    <location>
        <begin position="390"/>
        <end position="514"/>
    </location>
</feature>
<keyword evidence="5" id="KW-0067">ATP-binding</keyword>
<evidence type="ECO:0000256" key="7">
    <source>
        <dbReference type="ARBA" id="ARBA00022984"/>
    </source>
</evidence>
<dbReference type="Gene3D" id="3.40.1190.10">
    <property type="entry name" value="Mur-like, catalytic domain"/>
    <property type="match status" value="1"/>
</dbReference>
<keyword evidence="4" id="KW-0547">Nucleotide-binding</keyword>
<dbReference type="InterPro" id="IPR036615">
    <property type="entry name" value="Mur_ligase_C_dom_sf"/>
</dbReference>
<keyword evidence="2" id="KW-0436">Ligase</keyword>
<dbReference type="EMBL" id="WJXA01000248">
    <property type="protein sequence ID" value="KAF7113908.1"/>
    <property type="molecule type" value="Genomic_DNA"/>
</dbReference>
<evidence type="ECO:0000256" key="3">
    <source>
        <dbReference type="ARBA" id="ARBA00022618"/>
    </source>
</evidence>
<dbReference type="PANTHER" id="PTHR43024">
    <property type="entry name" value="UDP-N-ACETYLMURAMOYL-TRIPEPTIDE--D-ALANYL-D-ALANINE LIGASE"/>
    <property type="match status" value="1"/>
</dbReference>
<dbReference type="Pfam" id="PF02875">
    <property type="entry name" value="Mur_ligase_C"/>
    <property type="match status" value="1"/>
</dbReference>
<dbReference type="HAMAP" id="MF_02019">
    <property type="entry name" value="MurF"/>
    <property type="match status" value="1"/>
</dbReference>
<dbReference type="SUPFAM" id="SSF53623">
    <property type="entry name" value="MurD-like peptide ligases, catalytic domain"/>
    <property type="match status" value="1"/>
</dbReference>
<dbReference type="InterPro" id="IPR036565">
    <property type="entry name" value="Mur-like_cat_sf"/>
</dbReference>
<dbReference type="OrthoDB" id="2020781at2759"/>
<protein>
    <recommendedName>
        <fullName evidence="10">UDP-MurNAc-pentapeptide synthetase</fullName>
    </recommendedName>
</protein>
<dbReference type="PANTHER" id="PTHR43024:SF1">
    <property type="entry name" value="UDP-N-ACETYLMURAMOYL-TRIPEPTIDE--D-ALANYL-D-ALANINE LIGASE"/>
    <property type="match status" value="1"/>
</dbReference>